<evidence type="ECO:0000256" key="1">
    <source>
        <dbReference type="SAM" id="Phobius"/>
    </source>
</evidence>
<proteinExistence type="predicted"/>
<sequence>MDKIILPGKEVRENVENNQRLASQAPDGRFLKSWLNPPVLIGVSGTLLGFEFGLAIGVAVVAGLLAIVLAIVKGIE</sequence>
<evidence type="ECO:0000313" key="2">
    <source>
        <dbReference type="EMBL" id="KKU16231.1"/>
    </source>
</evidence>
<feature type="transmembrane region" description="Helical" evidence="1">
    <location>
        <begin position="39"/>
        <end position="72"/>
    </location>
</feature>
<keyword evidence="1" id="KW-1133">Transmembrane helix</keyword>
<accession>A0A0G1N6U6</accession>
<keyword evidence="1" id="KW-0472">Membrane</keyword>
<protein>
    <submittedName>
        <fullName evidence="2">Uncharacterized protein</fullName>
    </submittedName>
</protein>
<reference evidence="2 3" key="1">
    <citation type="journal article" date="2015" name="Nature">
        <title>rRNA introns, odd ribosomes, and small enigmatic genomes across a large radiation of phyla.</title>
        <authorList>
            <person name="Brown C.T."/>
            <person name="Hug L.A."/>
            <person name="Thomas B.C."/>
            <person name="Sharon I."/>
            <person name="Castelle C.J."/>
            <person name="Singh A."/>
            <person name="Wilkins M.J."/>
            <person name="Williams K.H."/>
            <person name="Banfield J.F."/>
        </authorList>
    </citation>
    <scope>NUCLEOTIDE SEQUENCE [LARGE SCALE GENOMIC DNA]</scope>
</reference>
<dbReference type="Proteomes" id="UP000034020">
    <property type="component" value="Unassembled WGS sequence"/>
</dbReference>
<dbReference type="AlphaFoldDB" id="A0A0G1N6U6"/>
<gene>
    <name evidence="2" type="ORF">UX24_C0016G0011</name>
</gene>
<organism evidence="2 3">
    <name type="scientific">Candidatus Giovannonibacteria bacterium GW2011_GWB1_45_9b</name>
    <dbReference type="NCBI Taxonomy" id="1618653"/>
    <lineage>
        <taxon>Bacteria</taxon>
        <taxon>Candidatus Giovannoniibacteriota</taxon>
    </lineage>
</organism>
<comment type="caution">
    <text evidence="2">The sequence shown here is derived from an EMBL/GenBank/DDBJ whole genome shotgun (WGS) entry which is preliminary data.</text>
</comment>
<evidence type="ECO:0000313" key="3">
    <source>
        <dbReference type="Proteomes" id="UP000034020"/>
    </source>
</evidence>
<name>A0A0G1N6U6_9BACT</name>
<keyword evidence="1" id="KW-0812">Transmembrane</keyword>
<dbReference type="EMBL" id="LCLL01000016">
    <property type="protein sequence ID" value="KKU16231.1"/>
    <property type="molecule type" value="Genomic_DNA"/>
</dbReference>